<dbReference type="PROSITE" id="PS50893">
    <property type="entry name" value="ABC_TRANSPORTER_2"/>
    <property type="match status" value="1"/>
</dbReference>
<feature type="region of interest" description="Disordered" evidence="9">
    <location>
        <begin position="900"/>
        <end position="921"/>
    </location>
</feature>
<evidence type="ECO:0000256" key="4">
    <source>
        <dbReference type="ARBA" id="ARBA00022692"/>
    </source>
</evidence>
<keyword evidence="4 10" id="KW-0812">Transmembrane</keyword>
<comment type="caution">
    <text evidence="12">The sequence shown here is derived from an EMBL/GenBank/DDBJ whole genome shotgun (WGS) entry which is preliminary data.</text>
</comment>
<evidence type="ECO:0000256" key="7">
    <source>
        <dbReference type="ARBA" id="ARBA00022989"/>
    </source>
</evidence>
<dbReference type="SUPFAM" id="SSF52540">
    <property type="entry name" value="P-loop containing nucleoside triphosphate hydrolases"/>
    <property type="match status" value="1"/>
</dbReference>
<feature type="transmembrane region" description="Helical" evidence="10">
    <location>
        <begin position="325"/>
        <end position="342"/>
    </location>
</feature>
<evidence type="ECO:0000256" key="5">
    <source>
        <dbReference type="ARBA" id="ARBA00022741"/>
    </source>
</evidence>
<evidence type="ECO:0000256" key="9">
    <source>
        <dbReference type="SAM" id="MobiDB-lite"/>
    </source>
</evidence>
<dbReference type="InterPro" id="IPR032823">
    <property type="entry name" value="BCA_ABC_TP_C"/>
</dbReference>
<keyword evidence="13" id="KW-1185">Reference proteome</keyword>
<feature type="transmembrane region" description="Helical" evidence="10">
    <location>
        <begin position="34"/>
        <end position="53"/>
    </location>
</feature>
<dbReference type="GO" id="GO:0005524">
    <property type="term" value="F:ATP binding"/>
    <property type="evidence" value="ECO:0007669"/>
    <property type="project" value="UniProtKB-KW"/>
</dbReference>
<dbReference type="EMBL" id="JACIFP010000001">
    <property type="protein sequence ID" value="MBB4133827.1"/>
    <property type="molecule type" value="Genomic_DNA"/>
</dbReference>
<dbReference type="RefSeq" id="WP_183368968.1">
    <property type="nucleotide sequence ID" value="NZ_BAABHL010000045.1"/>
</dbReference>
<evidence type="ECO:0000256" key="10">
    <source>
        <dbReference type="SAM" id="Phobius"/>
    </source>
</evidence>
<keyword evidence="6" id="KW-0067">ATP-binding</keyword>
<dbReference type="GO" id="GO:0015658">
    <property type="term" value="F:branched-chain amino acid transmembrane transporter activity"/>
    <property type="evidence" value="ECO:0007669"/>
    <property type="project" value="InterPro"/>
</dbReference>
<dbReference type="AlphaFoldDB" id="A0A840F2N0"/>
<evidence type="ECO:0000256" key="3">
    <source>
        <dbReference type="ARBA" id="ARBA00022475"/>
    </source>
</evidence>
<dbReference type="CDD" id="cd06581">
    <property type="entry name" value="TM_PBP1_LivM_like"/>
    <property type="match status" value="1"/>
</dbReference>
<proteinExistence type="predicted"/>
<dbReference type="CDD" id="cd06582">
    <property type="entry name" value="TM_PBP1_LivH_like"/>
    <property type="match status" value="1"/>
</dbReference>
<feature type="transmembrane region" description="Helical" evidence="10">
    <location>
        <begin position="253"/>
        <end position="273"/>
    </location>
</feature>
<dbReference type="SMART" id="SM00382">
    <property type="entry name" value="AAA"/>
    <property type="match status" value="1"/>
</dbReference>
<dbReference type="PANTHER" id="PTHR45772:SF4">
    <property type="entry name" value="ABC TRANSPORTER ATP-BINDING PROTEIN"/>
    <property type="match status" value="1"/>
</dbReference>
<accession>A0A840F2N0</accession>
<dbReference type="PANTHER" id="PTHR45772">
    <property type="entry name" value="CONSERVED COMPONENT OF ABC TRANSPORTER FOR NATURAL AMINO ACIDS-RELATED"/>
    <property type="match status" value="1"/>
</dbReference>
<feature type="transmembrane region" description="Helical" evidence="10">
    <location>
        <begin position="157"/>
        <end position="175"/>
    </location>
</feature>
<dbReference type="InterPro" id="IPR003593">
    <property type="entry name" value="AAA+_ATPase"/>
</dbReference>
<dbReference type="Pfam" id="PF00005">
    <property type="entry name" value="ABC_tran"/>
    <property type="match status" value="1"/>
</dbReference>
<evidence type="ECO:0000313" key="12">
    <source>
        <dbReference type="EMBL" id="MBB4133827.1"/>
    </source>
</evidence>
<evidence type="ECO:0000256" key="8">
    <source>
        <dbReference type="ARBA" id="ARBA00023136"/>
    </source>
</evidence>
<dbReference type="Pfam" id="PF02653">
    <property type="entry name" value="BPD_transp_2"/>
    <property type="match status" value="2"/>
</dbReference>
<evidence type="ECO:0000313" key="13">
    <source>
        <dbReference type="Proteomes" id="UP000551501"/>
    </source>
</evidence>
<feature type="transmembrane region" description="Helical" evidence="10">
    <location>
        <begin position="112"/>
        <end position="131"/>
    </location>
</feature>
<reference evidence="12 13" key="1">
    <citation type="submission" date="2020-08" db="EMBL/GenBank/DDBJ databases">
        <title>Sequencing the genomes of 1000 actinobacteria strains.</title>
        <authorList>
            <person name="Klenk H.-P."/>
        </authorList>
    </citation>
    <scope>NUCLEOTIDE SEQUENCE [LARGE SCALE GENOMIC DNA]</scope>
    <source>
        <strain evidence="12 13">DSM 45298</strain>
    </source>
</reference>
<feature type="transmembrane region" description="Helical" evidence="10">
    <location>
        <begin position="480"/>
        <end position="500"/>
    </location>
</feature>
<evidence type="ECO:0000256" key="6">
    <source>
        <dbReference type="ARBA" id="ARBA00022840"/>
    </source>
</evidence>
<keyword evidence="7 10" id="KW-1133">Transmembrane helix</keyword>
<feature type="compositionally biased region" description="Polar residues" evidence="9">
    <location>
        <begin position="912"/>
        <end position="921"/>
    </location>
</feature>
<feature type="transmembrane region" description="Helical" evidence="10">
    <location>
        <begin position="570"/>
        <end position="598"/>
    </location>
</feature>
<dbReference type="GO" id="GO:0016887">
    <property type="term" value="F:ATP hydrolysis activity"/>
    <property type="evidence" value="ECO:0007669"/>
    <property type="project" value="InterPro"/>
</dbReference>
<dbReference type="InterPro" id="IPR001851">
    <property type="entry name" value="ABC_transp_permease"/>
</dbReference>
<dbReference type="Proteomes" id="UP000551501">
    <property type="component" value="Unassembled WGS sequence"/>
</dbReference>
<feature type="transmembrane region" description="Helical" evidence="10">
    <location>
        <begin position="426"/>
        <end position="445"/>
    </location>
</feature>
<feature type="transmembrane region" description="Helical" evidence="10">
    <location>
        <begin position="397"/>
        <end position="419"/>
    </location>
</feature>
<evidence type="ECO:0000256" key="1">
    <source>
        <dbReference type="ARBA" id="ARBA00004651"/>
    </source>
</evidence>
<evidence type="ECO:0000259" key="11">
    <source>
        <dbReference type="PROSITE" id="PS50893"/>
    </source>
</evidence>
<comment type="subcellular location">
    <subcellularLocation>
        <location evidence="1">Cell membrane</location>
        <topology evidence="1">Multi-pass membrane protein</topology>
    </subcellularLocation>
</comment>
<protein>
    <submittedName>
        <fullName evidence="12">ABC-type branched-subunit amino acid transport system ATPase component/ABC-type branched-subunit amino acid transport system permease subunit</fullName>
    </submittedName>
</protein>
<feature type="transmembrane region" description="Helical" evidence="10">
    <location>
        <begin position="6"/>
        <end position="27"/>
    </location>
</feature>
<gene>
    <name evidence="12" type="ORF">BKA16_000379</name>
</gene>
<name>A0A840F2N0_9ACTN</name>
<dbReference type="InterPro" id="IPR043428">
    <property type="entry name" value="LivM-like"/>
</dbReference>
<feature type="transmembrane region" description="Helical" evidence="10">
    <location>
        <begin position="73"/>
        <end position="100"/>
    </location>
</feature>
<feature type="transmembrane region" description="Helical" evidence="10">
    <location>
        <begin position="279"/>
        <end position="300"/>
    </location>
</feature>
<dbReference type="CDD" id="cd03219">
    <property type="entry name" value="ABC_Mj1267_LivG_branched"/>
    <property type="match status" value="1"/>
</dbReference>
<dbReference type="InterPro" id="IPR003439">
    <property type="entry name" value="ABC_transporter-like_ATP-bd"/>
</dbReference>
<sequence length="921" mass="95168">MTDHLLFLILGLGSGSVFAALAMALVVTYRSSGVVNFATGAIALYVAYTFAFLRKGKLLIPIPGLPDNIDLGAPQTLAASMVISLVIAAVLGLILYGLVFRPLRSASPVTKAVASIGVMLLIQAIMAQKVGTSPVSVERIVPENYFTIAGTRVPTDSLFFAGIIVLLGIALTLLIRFTRFGLATRAVAETEQGALVSGLSPDRVAAINWALSTVVAGLAGILISPIVPLIPMSYTLFIVPALAAALCGNLTKLGPAIIAGLLIGVAQSELTYLQSTVDWFPASGTAELVPLILILILLVARRDRLPQRGSVTAPSLGRAPRPRNLYVPLLAVIPAAVLLVATQGSVRGAVVTTFILGVIALSQVVVTGYAGQVSLAQLAIAGVAAFTLSRLTSDLGIPFPIAPILAALIATVAGVVVGLPALRLRGLPVAIVTLAMAVAVEALWFRNVDFNGGLDGAPVKAPKLFGLDLSIGAGESYPRIGFGILCLVVLTAAAFGVAWLRTHRLGASMLAVRANERSAAAAGIDVRRVKIAAFAIGSFIAAIGGTLMAYQQNGAAPTSYTAIAGISLFAMVYLAGVSSVAGGILAGVIGAGGILFLALDRWIHFGSYFGIVAGLLLVVTIIRNPEGVVGPLHTLAARVGRGRQGPQVAATAAPSTAPDAPVIGGPVLTVRDIGVRYGGVTALEDVSFDVREGEILGLIGPNGAGKTTLVDAISGYADYTGSVRLEEHALDGVAPHRRSRAGLGRTFQGIELYDDLTVRENVVVGTTATLGRFDDAHEPDLDRLFATLDLSEVADRPVDEISQGRRQLVSVARALAGRPHVVLLDEPAAGLDSGESQWLGERLRAARAGGVTVVMVEHDMGLVLDVCDRVVVLDLGKVIAVGTPAEIQSDPTVIAAYLGGSSSSEPDGADTVETNNHEVNV</sequence>
<keyword evidence="5" id="KW-0547">Nucleotide-binding</keyword>
<dbReference type="Pfam" id="PF12399">
    <property type="entry name" value="BCA_ABC_TP_C"/>
    <property type="match status" value="1"/>
</dbReference>
<dbReference type="InterPro" id="IPR027417">
    <property type="entry name" value="P-loop_NTPase"/>
</dbReference>
<feature type="domain" description="ABC transporter" evidence="11">
    <location>
        <begin position="668"/>
        <end position="900"/>
    </location>
</feature>
<dbReference type="GO" id="GO:0005886">
    <property type="term" value="C:plasma membrane"/>
    <property type="evidence" value="ECO:0007669"/>
    <property type="project" value="UniProtKB-SubCell"/>
</dbReference>
<dbReference type="InterPro" id="IPR051120">
    <property type="entry name" value="ABC_AA/LPS_Transport"/>
</dbReference>
<feature type="transmembrane region" description="Helical" evidence="10">
    <location>
        <begin position="204"/>
        <end position="223"/>
    </location>
</feature>
<dbReference type="Gene3D" id="3.40.50.300">
    <property type="entry name" value="P-loop containing nucleotide triphosphate hydrolases"/>
    <property type="match status" value="1"/>
</dbReference>
<feature type="transmembrane region" description="Helical" evidence="10">
    <location>
        <begin position="531"/>
        <end position="550"/>
    </location>
</feature>
<feature type="transmembrane region" description="Helical" evidence="10">
    <location>
        <begin position="348"/>
        <end position="366"/>
    </location>
</feature>
<keyword evidence="3" id="KW-1003">Cell membrane</keyword>
<feature type="transmembrane region" description="Helical" evidence="10">
    <location>
        <begin position="605"/>
        <end position="622"/>
    </location>
</feature>
<evidence type="ECO:0000256" key="2">
    <source>
        <dbReference type="ARBA" id="ARBA00022448"/>
    </source>
</evidence>
<keyword evidence="2" id="KW-0813">Transport</keyword>
<keyword evidence="8 10" id="KW-0472">Membrane</keyword>
<organism evidence="12 13">
    <name type="scientific">Gordonia humi</name>
    <dbReference type="NCBI Taxonomy" id="686429"/>
    <lineage>
        <taxon>Bacteria</taxon>
        <taxon>Bacillati</taxon>
        <taxon>Actinomycetota</taxon>
        <taxon>Actinomycetes</taxon>
        <taxon>Mycobacteriales</taxon>
        <taxon>Gordoniaceae</taxon>
        <taxon>Gordonia</taxon>
    </lineage>
</organism>